<protein>
    <submittedName>
        <fullName evidence="1">Uncharacterized protein</fullName>
    </submittedName>
</protein>
<keyword evidence="2" id="KW-1185">Reference proteome</keyword>
<comment type="caution">
    <text evidence="1">The sequence shown here is derived from an EMBL/GenBank/DDBJ whole genome shotgun (WGS) entry which is preliminary data.</text>
</comment>
<dbReference type="Proteomes" id="UP000309340">
    <property type="component" value="Unassembled WGS sequence"/>
</dbReference>
<evidence type="ECO:0000313" key="1">
    <source>
        <dbReference type="EMBL" id="TKA54568.1"/>
    </source>
</evidence>
<dbReference type="EMBL" id="NAJQ01001679">
    <property type="protein sequence ID" value="TKA54568.1"/>
    <property type="molecule type" value="Genomic_DNA"/>
</dbReference>
<gene>
    <name evidence="1" type="ORF">B0A55_13663</name>
</gene>
<dbReference type="AlphaFoldDB" id="A0A4U0VXT1"/>
<sequence>MEGGASDGTSLLASTALLTSPLSFRDEVFSDPVEGLSAFDHVDLQPRNSQGSAIETPVDGDTPLPRRACVPSGHGASEAATTHLPDYGDLLGGRDTAYFHQFDVVSTTAG</sequence>
<dbReference type="OrthoDB" id="10384579at2759"/>
<feature type="non-terminal residue" evidence="1">
    <location>
        <position position="110"/>
    </location>
</feature>
<proteinExistence type="predicted"/>
<organism evidence="1 2">
    <name type="scientific">Friedmanniomyces simplex</name>
    <dbReference type="NCBI Taxonomy" id="329884"/>
    <lineage>
        <taxon>Eukaryota</taxon>
        <taxon>Fungi</taxon>
        <taxon>Dikarya</taxon>
        <taxon>Ascomycota</taxon>
        <taxon>Pezizomycotina</taxon>
        <taxon>Dothideomycetes</taxon>
        <taxon>Dothideomycetidae</taxon>
        <taxon>Mycosphaerellales</taxon>
        <taxon>Teratosphaeriaceae</taxon>
        <taxon>Friedmanniomyces</taxon>
    </lineage>
</organism>
<accession>A0A4U0VXT1</accession>
<reference evidence="1 2" key="1">
    <citation type="submission" date="2017-03" db="EMBL/GenBank/DDBJ databases">
        <title>Genomes of endolithic fungi from Antarctica.</title>
        <authorList>
            <person name="Coleine C."/>
            <person name="Masonjones S."/>
            <person name="Stajich J.E."/>
        </authorList>
    </citation>
    <scope>NUCLEOTIDE SEQUENCE [LARGE SCALE GENOMIC DNA]</scope>
    <source>
        <strain evidence="1 2">CCFEE 5184</strain>
    </source>
</reference>
<evidence type="ECO:0000313" key="2">
    <source>
        <dbReference type="Proteomes" id="UP000309340"/>
    </source>
</evidence>
<name>A0A4U0VXT1_9PEZI</name>